<protein>
    <submittedName>
        <fullName evidence="2">Uncharacterized protein</fullName>
    </submittedName>
</protein>
<gene>
    <name evidence="2" type="ORF">Bpfe_025770</name>
</gene>
<dbReference type="Proteomes" id="UP001233172">
    <property type="component" value="Unassembled WGS sequence"/>
</dbReference>
<sequence length="84" mass="8759">SLGCTLNTLLPRIPQPGASGETSVLEADKGSVPRPPSGYQGGEGKGALMTQPKIVPHALPQGGRYRKTGPVYVYVVTQSVKLSL</sequence>
<dbReference type="EMBL" id="JASAOG010000191">
    <property type="protein sequence ID" value="KAK0044825.1"/>
    <property type="molecule type" value="Genomic_DNA"/>
</dbReference>
<reference evidence="2" key="2">
    <citation type="submission" date="2023-04" db="EMBL/GenBank/DDBJ databases">
        <authorList>
            <person name="Bu L."/>
            <person name="Lu L."/>
            <person name="Laidemitt M.R."/>
            <person name="Zhang S.M."/>
            <person name="Mutuku M."/>
            <person name="Mkoji G."/>
            <person name="Steinauer M."/>
            <person name="Loker E.S."/>
        </authorList>
    </citation>
    <scope>NUCLEOTIDE SEQUENCE</scope>
    <source>
        <strain evidence="2">KasaAsao</strain>
        <tissue evidence="2">Whole Snail</tissue>
    </source>
</reference>
<name>A0AAD8EYM8_BIOPF</name>
<feature type="non-terminal residue" evidence="2">
    <location>
        <position position="1"/>
    </location>
</feature>
<comment type="caution">
    <text evidence="2">The sequence shown here is derived from an EMBL/GenBank/DDBJ whole genome shotgun (WGS) entry which is preliminary data.</text>
</comment>
<feature type="region of interest" description="Disordered" evidence="1">
    <location>
        <begin position="1"/>
        <end position="65"/>
    </location>
</feature>
<organism evidence="2 3">
    <name type="scientific">Biomphalaria pfeifferi</name>
    <name type="common">Bloodfluke planorb</name>
    <name type="synonym">Freshwater snail</name>
    <dbReference type="NCBI Taxonomy" id="112525"/>
    <lineage>
        <taxon>Eukaryota</taxon>
        <taxon>Metazoa</taxon>
        <taxon>Spiralia</taxon>
        <taxon>Lophotrochozoa</taxon>
        <taxon>Mollusca</taxon>
        <taxon>Gastropoda</taxon>
        <taxon>Heterobranchia</taxon>
        <taxon>Euthyneura</taxon>
        <taxon>Panpulmonata</taxon>
        <taxon>Hygrophila</taxon>
        <taxon>Lymnaeoidea</taxon>
        <taxon>Planorbidae</taxon>
        <taxon>Biomphalaria</taxon>
    </lineage>
</organism>
<evidence type="ECO:0000313" key="2">
    <source>
        <dbReference type="EMBL" id="KAK0044825.1"/>
    </source>
</evidence>
<evidence type="ECO:0000256" key="1">
    <source>
        <dbReference type="SAM" id="MobiDB-lite"/>
    </source>
</evidence>
<dbReference type="AlphaFoldDB" id="A0AAD8EYM8"/>
<keyword evidence="3" id="KW-1185">Reference proteome</keyword>
<reference evidence="2" key="1">
    <citation type="journal article" date="2023" name="PLoS Negl. Trop. Dis.">
        <title>A genome sequence for Biomphalaria pfeifferi, the major vector snail for the human-infecting parasite Schistosoma mansoni.</title>
        <authorList>
            <person name="Bu L."/>
            <person name="Lu L."/>
            <person name="Laidemitt M.R."/>
            <person name="Zhang S.M."/>
            <person name="Mutuku M."/>
            <person name="Mkoji G."/>
            <person name="Steinauer M."/>
            <person name="Loker E.S."/>
        </authorList>
    </citation>
    <scope>NUCLEOTIDE SEQUENCE</scope>
    <source>
        <strain evidence="2">KasaAsao</strain>
    </source>
</reference>
<proteinExistence type="predicted"/>
<accession>A0AAD8EYM8</accession>
<evidence type="ECO:0000313" key="3">
    <source>
        <dbReference type="Proteomes" id="UP001233172"/>
    </source>
</evidence>